<dbReference type="Proteomes" id="UP001432027">
    <property type="component" value="Unassembled WGS sequence"/>
</dbReference>
<gene>
    <name evidence="2" type="ORF">PENTCL1PPCAC_15462</name>
</gene>
<evidence type="ECO:0000313" key="3">
    <source>
        <dbReference type="Proteomes" id="UP001432027"/>
    </source>
</evidence>
<sequence>MSFWPVFCIAFVGAEGCMGVFVNSLALFLLAQRRLKIKSTYRIAMLVSTSHSIGMSALSGMTTLCHLFHGQKYFLVFFGLLTHLHQSVSDIAILLFMVFVFAMWELTPASCILQYFALCR</sequence>
<reference evidence="2" key="1">
    <citation type="submission" date="2023-10" db="EMBL/GenBank/DDBJ databases">
        <title>Genome assembly of Pristionchus species.</title>
        <authorList>
            <person name="Yoshida K."/>
            <person name="Sommer R.J."/>
        </authorList>
    </citation>
    <scope>NUCLEOTIDE SEQUENCE</scope>
    <source>
        <strain evidence="2">RS0144</strain>
    </source>
</reference>
<keyword evidence="1" id="KW-0472">Membrane</keyword>
<keyword evidence="1" id="KW-1133">Transmembrane helix</keyword>
<dbReference type="EMBL" id="BTSX01000004">
    <property type="protein sequence ID" value="GMS93287.1"/>
    <property type="molecule type" value="Genomic_DNA"/>
</dbReference>
<keyword evidence="1" id="KW-0812">Transmembrane</keyword>
<name>A0AAV5TF15_9BILA</name>
<organism evidence="2 3">
    <name type="scientific">Pristionchus entomophagus</name>
    <dbReference type="NCBI Taxonomy" id="358040"/>
    <lineage>
        <taxon>Eukaryota</taxon>
        <taxon>Metazoa</taxon>
        <taxon>Ecdysozoa</taxon>
        <taxon>Nematoda</taxon>
        <taxon>Chromadorea</taxon>
        <taxon>Rhabditida</taxon>
        <taxon>Rhabditina</taxon>
        <taxon>Diplogasteromorpha</taxon>
        <taxon>Diplogasteroidea</taxon>
        <taxon>Neodiplogasteridae</taxon>
        <taxon>Pristionchus</taxon>
    </lineage>
</organism>
<evidence type="ECO:0008006" key="4">
    <source>
        <dbReference type="Google" id="ProtNLM"/>
    </source>
</evidence>
<evidence type="ECO:0000256" key="1">
    <source>
        <dbReference type="SAM" id="Phobius"/>
    </source>
</evidence>
<feature type="transmembrane region" description="Helical" evidence="1">
    <location>
        <begin position="6"/>
        <end position="31"/>
    </location>
</feature>
<dbReference type="AlphaFoldDB" id="A0AAV5TF15"/>
<evidence type="ECO:0000313" key="2">
    <source>
        <dbReference type="EMBL" id="GMS93287.1"/>
    </source>
</evidence>
<accession>A0AAV5TF15</accession>
<comment type="caution">
    <text evidence="2">The sequence shown here is derived from an EMBL/GenBank/DDBJ whole genome shotgun (WGS) entry which is preliminary data.</text>
</comment>
<protein>
    <recommendedName>
        <fullName evidence="4">G protein-coupled receptor</fullName>
    </recommendedName>
</protein>
<feature type="transmembrane region" description="Helical" evidence="1">
    <location>
        <begin position="91"/>
        <end position="118"/>
    </location>
</feature>
<proteinExistence type="predicted"/>
<feature type="non-terminal residue" evidence="2">
    <location>
        <position position="120"/>
    </location>
</feature>
<feature type="transmembrane region" description="Helical" evidence="1">
    <location>
        <begin position="43"/>
        <end position="71"/>
    </location>
</feature>
<keyword evidence="3" id="KW-1185">Reference proteome</keyword>